<feature type="compositionally biased region" description="Polar residues" evidence="1">
    <location>
        <begin position="359"/>
        <end position="370"/>
    </location>
</feature>
<evidence type="ECO:0000313" key="2">
    <source>
        <dbReference type="EMBL" id="CAB1431643.1"/>
    </source>
</evidence>
<organism evidence="2 3">
    <name type="scientific">Pleuronectes platessa</name>
    <name type="common">European plaice</name>
    <dbReference type="NCBI Taxonomy" id="8262"/>
    <lineage>
        <taxon>Eukaryota</taxon>
        <taxon>Metazoa</taxon>
        <taxon>Chordata</taxon>
        <taxon>Craniata</taxon>
        <taxon>Vertebrata</taxon>
        <taxon>Euteleostomi</taxon>
        <taxon>Actinopterygii</taxon>
        <taxon>Neopterygii</taxon>
        <taxon>Teleostei</taxon>
        <taxon>Neoteleostei</taxon>
        <taxon>Acanthomorphata</taxon>
        <taxon>Carangaria</taxon>
        <taxon>Pleuronectiformes</taxon>
        <taxon>Pleuronectoidei</taxon>
        <taxon>Pleuronectidae</taxon>
        <taxon>Pleuronectes</taxon>
    </lineage>
</organism>
<dbReference type="EMBL" id="CADEAL010001356">
    <property type="protein sequence ID" value="CAB1431643.1"/>
    <property type="molecule type" value="Genomic_DNA"/>
</dbReference>
<dbReference type="AlphaFoldDB" id="A0A9N7YN42"/>
<sequence length="385" mass="42351">MAKKWGKELWVLREIQRQFPYIMPSTRLGHAVNDLTTLRRSRAAQQPHCISPSTFVVLFGMDQESPNGAQNMEVGWQPKNERETAKCLWSSSQTPRLCNPFGLSCNAALTGAEAGARTRNTANWPWRWNYCSKPALIAELCPAALSSSSQDANQSQVWVFTHAGDGGLHTGFMAVCQRCGCRHRSVKGGVQWLRACKMVLQGPGYGGRREEEEKEERRQRHIGSGSSQRRAEELRIEPENQRPLYPLSHHLIKSLPLPISTGAGLEGGRERGALCMLGRSGTEGGVVLPRGSHPAPSLPPDQPGSPAALKTQRMAMCLTLGRHEVEKVNPGVKGSGDPGAHLQAKPRFSWRPRGAFPPTHTSPGMQSGAQDAQRRNRAKEGRRAR</sequence>
<feature type="compositionally biased region" description="Basic and acidic residues" evidence="1">
    <location>
        <begin position="372"/>
        <end position="385"/>
    </location>
</feature>
<evidence type="ECO:0000256" key="1">
    <source>
        <dbReference type="SAM" id="MobiDB-lite"/>
    </source>
</evidence>
<dbReference type="Proteomes" id="UP001153269">
    <property type="component" value="Unassembled WGS sequence"/>
</dbReference>
<keyword evidence="3" id="KW-1185">Reference proteome</keyword>
<proteinExistence type="predicted"/>
<protein>
    <submittedName>
        <fullName evidence="2">Uncharacterized protein</fullName>
    </submittedName>
</protein>
<feature type="compositionally biased region" description="Basic and acidic residues" evidence="1">
    <location>
        <begin position="229"/>
        <end position="240"/>
    </location>
</feature>
<accession>A0A9N7YN42</accession>
<evidence type="ECO:0000313" key="3">
    <source>
        <dbReference type="Proteomes" id="UP001153269"/>
    </source>
</evidence>
<name>A0A9N7YN42_PLEPL</name>
<feature type="compositionally biased region" description="Basic and acidic residues" evidence="1">
    <location>
        <begin position="207"/>
        <end position="218"/>
    </location>
</feature>
<gene>
    <name evidence="2" type="ORF">PLEPLA_LOCUS19700</name>
</gene>
<reference evidence="2" key="1">
    <citation type="submission" date="2020-03" db="EMBL/GenBank/DDBJ databases">
        <authorList>
            <person name="Weist P."/>
        </authorList>
    </citation>
    <scope>NUCLEOTIDE SEQUENCE</scope>
</reference>
<feature type="region of interest" description="Disordered" evidence="1">
    <location>
        <begin position="328"/>
        <end position="385"/>
    </location>
</feature>
<feature type="region of interest" description="Disordered" evidence="1">
    <location>
        <begin position="204"/>
        <end position="241"/>
    </location>
</feature>
<comment type="caution">
    <text evidence="2">The sequence shown here is derived from an EMBL/GenBank/DDBJ whole genome shotgun (WGS) entry which is preliminary data.</text>
</comment>